<name>A0A3A1UXG8_9BACL</name>
<dbReference type="OrthoDB" id="2574769at2"/>
<proteinExistence type="predicted"/>
<protein>
    <submittedName>
        <fullName evidence="1">Uncharacterized protein</fullName>
    </submittedName>
</protein>
<dbReference type="RefSeq" id="WP_119602348.1">
    <property type="nucleotide sequence ID" value="NZ_QXQA01000017.1"/>
</dbReference>
<dbReference type="EMBL" id="QXQA01000017">
    <property type="protein sequence ID" value="RIX50020.1"/>
    <property type="molecule type" value="Genomic_DNA"/>
</dbReference>
<dbReference type="AlphaFoldDB" id="A0A3A1UXG8"/>
<keyword evidence="2" id="KW-1185">Reference proteome</keyword>
<evidence type="ECO:0000313" key="1">
    <source>
        <dbReference type="EMBL" id="RIX50020.1"/>
    </source>
</evidence>
<comment type="caution">
    <text evidence="1">The sequence shown here is derived from an EMBL/GenBank/DDBJ whole genome shotgun (WGS) entry which is preliminary data.</text>
</comment>
<reference evidence="1 2" key="1">
    <citation type="submission" date="2018-09" db="EMBL/GenBank/DDBJ databases">
        <title>Paenibacillus aracenensis nov. sp. isolated from a cave in southern Spain.</title>
        <authorList>
            <person name="Jurado V."/>
            <person name="Gutierrez-Patricio S."/>
            <person name="Gonzalez-Pimentel J.L."/>
            <person name="Miller A.Z."/>
            <person name="Laiz L."/>
            <person name="Saiz-Jimenez C."/>
        </authorList>
    </citation>
    <scope>NUCLEOTIDE SEQUENCE [LARGE SCALE GENOMIC DNA]</scope>
    <source>
        <strain evidence="1 2">DSM 22867</strain>
    </source>
</reference>
<gene>
    <name evidence="1" type="ORF">D3P08_22395</name>
</gene>
<accession>A0A3A1UXG8</accession>
<dbReference type="Proteomes" id="UP000266482">
    <property type="component" value="Unassembled WGS sequence"/>
</dbReference>
<sequence>MLNQQILREGLSIMASCRKQTGDIWQAHFGAAAIGSYFFVKDLGADQELAQLVFAQSGEMVKKYMREDEEDRHPACDEQTAVSAILGALEHTIGGLHWVGHNVIYSAASLLAIRELQGWGSQTDITGIADLIRAFEKTPPGRSWIGFTAAEVKRMELSEDDGFPVIAKPEELSLLVLEELSQFTAIYRAESHHDLIGHMLTFSHALNILFDLGHVTFFERGLRPVLKLVKVLRSSRSLTIDEPLKLSSAVDRLPLHPAIPVKELPTEAAFWKKDYSDHDWDFGHIFKFAHSFYDHLRRVEEKRESYIENFRCIIAQYQK</sequence>
<organism evidence="1 2">
    <name type="scientific">Paenibacillus nanensis</name>
    <dbReference type="NCBI Taxonomy" id="393251"/>
    <lineage>
        <taxon>Bacteria</taxon>
        <taxon>Bacillati</taxon>
        <taxon>Bacillota</taxon>
        <taxon>Bacilli</taxon>
        <taxon>Bacillales</taxon>
        <taxon>Paenibacillaceae</taxon>
        <taxon>Paenibacillus</taxon>
    </lineage>
</organism>
<evidence type="ECO:0000313" key="2">
    <source>
        <dbReference type="Proteomes" id="UP000266482"/>
    </source>
</evidence>